<reference evidence="1 2" key="1">
    <citation type="submission" date="2021-05" db="EMBL/GenBank/DDBJ databases">
        <title>The draft genome of Geobacter luticola JCM 17780.</title>
        <authorList>
            <person name="Xu Z."/>
            <person name="Masuda Y."/>
            <person name="Itoh H."/>
            <person name="Senoo K."/>
        </authorList>
    </citation>
    <scope>NUCLEOTIDE SEQUENCE [LARGE SCALE GENOMIC DNA]</scope>
    <source>
        <strain evidence="1 2">JCM 17780</strain>
    </source>
</reference>
<accession>A0ABS5SFL9</accession>
<organism evidence="1 2">
    <name type="scientific">Geomobilimonas luticola</name>
    <dbReference type="NCBI Taxonomy" id="1114878"/>
    <lineage>
        <taxon>Bacteria</taxon>
        <taxon>Pseudomonadati</taxon>
        <taxon>Thermodesulfobacteriota</taxon>
        <taxon>Desulfuromonadia</taxon>
        <taxon>Geobacterales</taxon>
        <taxon>Geobacteraceae</taxon>
        <taxon>Geomobilimonas</taxon>
    </lineage>
</organism>
<dbReference type="EMBL" id="JAHCVK010000008">
    <property type="protein sequence ID" value="MBT0654148.1"/>
    <property type="molecule type" value="Genomic_DNA"/>
</dbReference>
<evidence type="ECO:0000313" key="2">
    <source>
        <dbReference type="Proteomes" id="UP000756860"/>
    </source>
</evidence>
<name>A0ABS5SFL9_9BACT</name>
<dbReference type="Proteomes" id="UP000756860">
    <property type="component" value="Unassembled WGS sequence"/>
</dbReference>
<sequence>MKKEFPFIEIPERFKEIIGTPDPGTRMYKAIGDRSAFRLWNDAVFEICAEEGAVSPGGASLYTYATRAGVHKRLKEGRLTGFFFSIVTDSKWIKGRKTLEEGGRPYGFIPYSECKAWAKELEEREKVEGVETVKKEAQGTKADLDDDFLLPSKDWRKKYQKKGGE</sequence>
<dbReference type="RefSeq" id="WP_214176159.1">
    <property type="nucleotide sequence ID" value="NZ_JAHCVK010000008.1"/>
</dbReference>
<gene>
    <name evidence="1" type="ORF">KI810_13875</name>
</gene>
<proteinExistence type="predicted"/>
<protein>
    <submittedName>
        <fullName evidence="1">Uncharacterized protein</fullName>
    </submittedName>
</protein>
<comment type="caution">
    <text evidence="1">The sequence shown here is derived from an EMBL/GenBank/DDBJ whole genome shotgun (WGS) entry which is preliminary data.</text>
</comment>
<evidence type="ECO:0000313" key="1">
    <source>
        <dbReference type="EMBL" id="MBT0654148.1"/>
    </source>
</evidence>
<keyword evidence="2" id="KW-1185">Reference proteome</keyword>